<dbReference type="KEGG" id="meti:DK427_04945"/>
<evidence type="ECO:0000256" key="2">
    <source>
        <dbReference type="SAM" id="SignalP"/>
    </source>
</evidence>
<dbReference type="EMBL" id="CP029551">
    <property type="protein sequence ID" value="AWN35169.1"/>
    <property type="molecule type" value="Genomic_DNA"/>
</dbReference>
<name>A0A2U8VNA4_9HYPH</name>
<reference evidence="3 4" key="1">
    <citation type="submission" date="2018-05" db="EMBL/GenBank/DDBJ databases">
        <title>Complete Genome Sequence of Methylobacterium sp. 17Sr1-43.</title>
        <authorList>
            <person name="Srinivasan S."/>
        </authorList>
    </citation>
    <scope>NUCLEOTIDE SEQUENCE [LARGE SCALE GENOMIC DNA]</scope>
    <source>
        <strain evidence="3 4">17Sr1-43</strain>
    </source>
</reference>
<feature type="region of interest" description="Disordered" evidence="1">
    <location>
        <begin position="102"/>
        <end position="126"/>
    </location>
</feature>
<sequence>MTSARRHKAFGAVTGWWATAARALALLLALAVSAPAAGIADDVAYHRSDRSTVGIGFVSAPDTTAGGGQISDPGLTCHNHCGCHIVANLDVAELSSLPEVSRPSYERMSETATSIFPNRLPRPPRA</sequence>
<organism evidence="3 4">
    <name type="scientific">Methylobacterium radiodurans</name>
    <dbReference type="NCBI Taxonomy" id="2202828"/>
    <lineage>
        <taxon>Bacteria</taxon>
        <taxon>Pseudomonadati</taxon>
        <taxon>Pseudomonadota</taxon>
        <taxon>Alphaproteobacteria</taxon>
        <taxon>Hyphomicrobiales</taxon>
        <taxon>Methylobacteriaceae</taxon>
        <taxon>Methylobacterium</taxon>
    </lineage>
</organism>
<gene>
    <name evidence="3" type="ORF">DK427_04945</name>
</gene>
<evidence type="ECO:0000313" key="4">
    <source>
        <dbReference type="Proteomes" id="UP000246058"/>
    </source>
</evidence>
<feature type="signal peptide" evidence="2">
    <location>
        <begin position="1"/>
        <end position="36"/>
    </location>
</feature>
<accession>A0A2U8VNA4</accession>
<keyword evidence="2" id="KW-0732">Signal</keyword>
<protein>
    <recommendedName>
        <fullName evidence="5">DUF2946 domain-containing protein</fullName>
    </recommendedName>
</protein>
<evidence type="ECO:0000256" key="1">
    <source>
        <dbReference type="SAM" id="MobiDB-lite"/>
    </source>
</evidence>
<dbReference type="AlphaFoldDB" id="A0A2U8VNA4"/>
<dbReference type="Proteomes" id="UP000246058">
    <property type="component" value="Chromosome"/>
</dbReference>
<keyword evidence="4" id="KW-1185">Reference proteome</keyword>
<proteinExistence type="predicted"/>
<evidence type="ECO:0008006" key="5">
    <source>
        <dbReference type="Google" id="ProtNLM"/>
    </source>
</evidence>
<feature type="chain" id="PRO_5016111946" description="DUF2946 domain-containing protein" evidence="2">
    <location>
        <begin position="37"/>
        <end position="126"/>
    </location>
</feature>
<evidence type="ECO:0000313" key="3">
    <source>
        <dbReference type="EMBL" id="AWN35169.1"/>
    </source>
</evidence>
<dbReference type="OrthoDB" id="8000685at2"/>